<reference evidence="2 3" key="1">
    <citation type="journal article" date="2020" name="Mol. Biol. Evol.">
        <title>Distinct Expression and Methylation Patterns for Genes with Different Fates following a Single Whole-Genome Duplication in Flowering Plants.</title>
        <authorList>
            <person name="Shi T."/>
            <person name="Rahmani R.S."/>
            <person name="Gugger P.F."/>
            <person name="Wang M."/>
            <person name="Li H."/>
            <person name="Zhang Y."/>
            <person name="Li Z."/>
            <person name="Wang Q."/>
            <person name="Van de Peer Y."/>
            <person name="Marchal K."/>
            <person name="Chen J."/>
        </authorList>
    </citation>
    <scope>NUCLEOTIDE SEQUENCE [LARGE SCALE GENOMIC DNA]</scope>
    <source>
        <tissue evidence="2">Leaf</tissue>
    </source>
</reference>
<dbReference type="AlphaFoldDB" id="A0A822ZYT8"/>
<feature type="region of interest" description="Disordered" evidence="1">
    <location>
        <begin position="39"/>
        <end position="136"/>
    </location>
</feature>
<gene>
    <name evidence="2" type="ORF">HUJ06_031898</name>
</gene>
<comment type="caution">
    <text evidence="2">The sequence shown here is derived from an EMBL/GenBank/DDBJ whole genome shotgun (WGS) entry which is preliminary data.</text>
</comment>
<feature type="compositionally biased region" description="Basic and acidic residues" evidence="1">
    <location>
        <begin position="116"/>
        <end position="127"/>
    </location>
</feature>
<evidence type="ECO:0000313" key="2">
    <source>
        <dbReference type="EMBL" id="DAD49690.1"/>
    </source>
</evidence>
<feature type="compositionally biased region" description="Polar residues" evidence="1">
    <location>
        <begin position="49"/>
        <end position="69"/>
    </location>
</feature>
<proteinExistence type="predicted"/>
<name>A0A822ZYT8_NELNU</name>
<protein>
    <submittedName>
        <fullName evidence="2">Uncharacterized protein</fullName>
    </submittedName>
</protein>
<sequence length="176" mass="19676">MGLESPDRISEEVNDLPNEAKPAFVGKLDLNLAVSREEAVEGYGHENEASGNKSQVDLNHQGQHGSPSLPTDVRLEEPESPCTNSRLPLKTELDLAEVSTRNIAYDQERSPSLPSSRDKRYHEEREVVSGSSNKSSSPIVVEAFSNEMRKGMEACIMRKLNLPMKEWKQVVQITTW</sequence>
<feature type="compositionally biased region" description="Basic and acidic residues" evidence="1">
    <location>
        <begin position="1"/>
        <end position="11"/>
    </location>
</feature>
<organism evidence="2 3">
    <name type="scientific">Nelumbo nucifera</name>
    <name type="common">Sacred lotus</name>
    <dbReference type="NCBI Taxonomy" id="4432"/>
    <lineage>
        <taxon>Eukaryota</taxon>
        <taxon>Viridiplantae</taxon>
        <taxon>Streptophyta</taxon>
        <taxon>Embryophyta</taxon>
        <taxon>Tracheophyta</taxon>
        <taxon>Spermatophyta</taxon>
        <taxon>Magnoliopsida</taxon>
        <taxon>Proteales</taxon>
        <taxon>Nelumbonaceae</taxon>
        <taxon>Nelumbo</taxon>
    </lineage>
</organism>
<evidence type="ECO:0000256" key="1">
    <source>
        <dbReference type="SAM" id="MobiDB-lite"/>
    </source>
</evidence>
<dbReference type="Proteomes" id="UP000607653">
    <property type="component" value="Unassembled WGS sequence"/>
</dbReference>
<keyword evidence="3" id="KW-1185">Reference proteome</keyword>
<dbReference type="EMBL" id="DUZY01000348">
    <property type="protein sequence ID" value="DAD49690.1"/>
    <property type="molecule type" value="Genomic_DNA"/>
</dbReference>
<evidence type="ECO:0000313" key="3">
    <source>
        <dbReference type="Proteomes" id="UP000607653"/>
    </source>
</evidence>
<feature type="compositionally biased region" description="Basic and acidic residues" evidence="1">
    <location>
        <begin position="39"/>
        <end position="48"/>
    </location>
</feature>
<accession>A0A822ZYT8</accession>
<feature type="region of interest" description="Disordered" evidence="1">
    <location>
        <begin position="1"/>
        <end position="21"/>
    </location>
</feature>